<evidence type="ECO:0000313" key="1">
    <source>
        <dbReference type="EMBL" id="NBJ92737.1"/>
    </source>
</evidence>
<gene>
    <name evidence="1" type="ORF">D5281_09040</name>
</gene>
<dbReference type="SUPFAM" id="SSF101898">
    <property type="entry name" value="NHL repeat"/>
    <property type="match status" value="1"/>
</dbReference>
<dbReference type="InterPro" id="IPR011042">
    <property type="entry name" value="6-blade_b-propeller_TolB-like"/>
</dbReference>
<evidence type="ECO:0000313" key="2">
    <source>
        <dbReference type="Proteomes" id="UP001154420"/>
    </source>
</evidence>
<reference evidence="1" key="1">
    <citation type="submission" date="2018-09" db="EMBL/GenBank/DDBJ databases">
        <title>Murine metabolic-syndrome-specific gut microbial biobank.</title>
        <authorList>
            <person name="Liu C."/>
        </authorList>
    </citation>
    <scope>NUCLEOTIDE SEQUENCE</scope>
    <source>
        <strain evidence="1">D42-62</strain>
    </source>
</reference>
<keyword evidence="2" id="KW-1185">Reference proteome</keyword>
<name>A0A9X5BGZ0_9FIRM</name>
<protein>
    <submittedName>
        <fullName evidence="1">Extracellular solute-binding protein</fullName>
    </submittedName>
</protein>
<proteinExistence type="predicted"/>
<sequence length="776" mass="86106">MTPAIAIRFFINKFVPGAQICRVLARTGTKMKKRITLCATMALAAAFVFGGCGRQKEETPGEATGTEDAGEDEYVYVAQYHPIGGAGEQIGMAIIGNDGDVFYLEYENSQAKLVSMDMDSQETVELLAELGEYQYITSLDSDGEGNLLVSVTGYTDETAAQIKEILIKTLDADGKELASLDVSEAFLQSPGFYIANVLTDGDGNYYVCDGREIFILKPDGSVYSQMSPGEYINCFFRMKDGKIGAAYLDDARGFIVNEVIPGEKELKQINSSISFDYGTYQGGADTDLLYTENGVLLSCNLSDEKPEEILRWTDYDVNSANLTSVVVLPDGRIAALTTDFMSPEGGTELVVLTKKRKSEVPEKIILTYGTYYPSFFAERDITDFNRQSQKYHIMIKEYGDASMDYREKSDLYLKELESGQFPDIIDLSYCPMPLETLISVGAIEDLNPYLEADEIINREDYVESVLEAYEREGKLYAIMPYYGVQALIGKVSEIGDAKTWTVEDVMELMADADSGVELLSGVDKSDILWTMCTMNQELFINEETGTCNFTGEDFKKILTFANGFADKAGDEATLDDLKNGRTLLYNGYVTSVSQYQMYEFMFGGPVNLIGYPTFGKGGLTLFSNGTTAAMSSGSENKEGVWEFIRFNVTKERQENVGAPNGGFPILKSALEKQFEKDMEPEYRKEENGNQTQMPKMTWAGSMGGEEYSVAVYAATQEQVDRVREVIMSAQGTVRMDEEVMHIILEEASGYFSGQKSVEDVASVVQNRVQLYLNETQ</sequence>
<dbReference type="InterPro" id="IPR006059">
    <property type="entry name" value="SBP"/>
</dbReference>
<comment type="caution">
    <text evidence="1">The sequence shown here is derived from an EMBL/GenBank/DDBJ whole genome shotgun (WGS) entry which is preliminary data.</text>
</comment>
<dbReference type="SUPFAM" id="SSF53850">
    <property type="entry name" value="Periplasmic binding protein-like II"/>
    <property type="match status" value="1"/>
</dbReference>
<dbReference type="AlphaFoldDB" id="A0A9X5BGZ0"/>
<dbReference type="Gene3D" id="2.120.10.30">
    <property type="entry name" value="TolB, C-terminal domain"/>
    <property type="match status" value="1"/>
</dbReference>
<dbReference type="EMBL" id="QZDT01000012">
    <property type="protein sequence ID" value="NBJ92737.1"/>
    <property type="molecule type" value="Genomic_DNA"/>
</dbReference>
<dbReference type="Gene3D" id="3.40.190.10">
    <property type="entry name" value="Periplasmic binding protein-like II"/>
    <property type="match status" value="1"/>
</dbReference>
<organism evidence="1 2">
    <name type="scientific">Parablautia muri</name>
    <dbReference type="NCBI Taxonomy" id="2320879"/>
    <lineage>
        <taxon>Bacteria</taxon>
        <taxon>Bacillati</taxon>
        <taxon>Bacillota</taxon>
        <taxon>Clostridia</taxon>
        <taxon>Lachnospirales</taxon>
        <taxon>Lachnospiraceae</taxon>
        <taxon>Parablautia</taxon>
    </lineage>
</organism>
<dbReference type="Pfam" id="PF13416">
    <property type="entry name" value="SBP_bac_8"/>
    <property type="match status" value="1"/>
</dbReference>
<dbReference type="Proteomes" id="UP001154420">
    <property type="component" value="Unassembled WGS sequence"/>
</dbReference>
<accession>A0A9X5BGZ0</accession>